<evidence type="ECO:0000313" key="4">
    <source>
        <dbReference type="EMBL" id="WSE34097.1"/>
    </source>
</evidence>
<keyword evidence="5" id="KW-1185">Reference proteome</keyword>
<keyword evidence="1 2" id="KW-0238">DNA-binding</keyword>
<evidence type="ECO:0000256" key="1">
    <source>
        <dbReference type="ARBA" id="ARBA00023125"/>
    </source>
</evidence>
<dbReference type="InterPro" id="IPR009057">
    <property type="entry name" value="Homeodomain-like_sf"/>
</dbReference>
<dbReference type="Proteomes" id="UP001330812">
    <property type="component" value="Chromosome"/>
</dbReference>
<evidence type="ECO:0000259" key="3">
    <source>
        <dbReference type="PROSITE" id="PS50977"/>
    </source>
</evidence>
<proteinExistence type="predicted"/>
<dbReference type="SUPFAM" id="SSF46689">
    <property type="entry name" value="Homeodomain-like"/>
    <property type="match status" value="1"/>
</dbReference>
<dbReference type="Gene3D" id="1.10.357.10">
    <property type="entry name" value="Tetracycline Repressor, domain 2"/>
    <property type="match status" value="1"/>
</dbReference>
<organism evidence="4 5">
    <name type="scientific">Amycolatopsis rhabdoformis</name>
    <dbReference type="NCBI Taxonomy" id="1448059"/>
    <lineage>
        <taxon>Bacteria</taxon>
        <taxon>Bacillati</taxon>
        <taxon>Actinomycetota</taxon>
        <taxon>Actinomycetes</taxon>
        <taxon>Pseudonocardiales</taxon>
        <taxon>Pseudonocardiaceae</taxon>
        <taxon>Amycolatopsis</taxon>
    </lineage>
</organism>
<accession>A0ABZ1IJF2</accession>
<feature type="DNA-binding region" description="H-T-H motif" evidence="2">
    <location>
        <begin position="34"/>
        <end position="53"/>
    </location>
</feature>
<dbReference type="InterPro" id="IPR001647">
    <property type="entry name" value="HTH_TetR"/>
</dbReference>
<protein>
    <submittedName>
        <fullName evidence="4">TetR/AcrR family transcriptional regulator</fullName>
    </submittedName>
</protein>
<sequence>MDEARTPRRDPDRKERILAVSAELISRHGYHAVGLAEIGAAAGIVSTGVYRHFPSKAAILTALLYRVMDLLDSAAAEIRTTAPDERTAVTELVRHHVRVAVEERRILQVYHLEARNLPAADLRRLQRAQREYLEGWAAAVRPLRPGLAEGEARVLVHSAIGCVQSVLFHHSGLPAGRLTELLCGAAHACLGVPPVEPEARG</sequence>
<dbReference type="PROSITE" id="PS50977">
    <property type="entry name" value="HTH_TETR_2"/>
    <property type="match status" value="1"/>
</dbReference>
<dbReference type="PANTHER" id="PTHR30055:SF237">
    <property type="entry name" value="TRANSCRIPTIONAL REPRESSOR MCE3R"/>
    <property type="match status" value="1"/>
</dbReference>
<dbReference type="EMBL" id="CP142149">
    <property type="protein sequence ID" value="WSE34097.1"/>
    <property type="molecule type" value="Genomic_DNA"/>
</dbReference>
<dbReference type="InterPro" id="IPR050109">
    <property type="entry name" value="HTH-type_TetR-like_transc_reg"/>
</dbReference>
<dbReference type="RefSeq" id="WP_326836894.1">
    <property type="nucleotide sequence ID" value="NZ_CP142149.1"/>
</dbReference>
<evidence type="ECO:0000256" key="2">
    <source>
        <dbReference type="PROSITE-ProRule" id="PRU00335"/>
    </source>
</evidence>
<evidence type="ECO:0000313" key="5">
    <source>
        <dbReference type="Proteomes" id="UP001330812"/>
    </source>
</evidence>
<gene>
    <name evidence="4" type="ORF">VSH64_18675</name>
</gene>
<reference evidence="4 5" key="1">
    <citation type="journal article" date="2015" name="Int. J. Syst. Evol. Microbiol.">
        <title>Amycolatopsis rhabdoformis sp. nov., an actinomycete isolated from a tropical forest soil.</title>
        <authorList>
            <person name="Souza W.R."/>
            <person name="Silva R.E."/>
            <person name="Goodfellow M."/>
            <person name="Busarakam K."/>
            <person name="Figueiro F.S."/>
            <person name="Ferreira D."/>
            <person name="Rodrigues-Filho E."/>
            <person name="Moraes L.A.B."/>
            <person name="Zucchi T.D."/>
        </authorList>
    </citation>
    <scope>NUCLEOTIDE SEQUENCE [LARGE SCALE GENOMIC DNA]</scope>
    <source>
        <strain evidence="4 5">NCIMB 14900</strain>
    </source>
</reference>
<dbReference type="PANTHER" id="PTHR30055">
    <property type="entry name" value="HTH-TYPE TRANSCRIPTIONAL REGULATOR RUTR"/>
    <property type="match status" value="1"/>
</dbReference>
<dbReference type="Pfam" id="PF00440">
    <property type="entry name" value="TetR_N"/>
    <property type="match status" value="1"/>
</dbReference>
<feature type="domain" description="HTH tetR-type" evidence="3">
    <location>
        <begin position="11"/>
        <end position="71"/>
    </location>
</feature>
<name>A0ABZ1IJF2_9PSEU</name>
<dbReference type="Gene3D" id="1.10.10.60">
    <property type="entry name" value="Homeodomain-like"/>
    <property type="match status" value="1"/>
</dbReference>
<dbReference type="PRINTS" id="PR00455">
    <property type="entry name" value="HTHTETR"/>
</dbReference>